<keyword evidence="2" id="KW-1185">Reference proteome</keyword>
<evidence type="ECO:0000313" key="2">
    <source>
        <dbReference type="Proteomes" id="UP000054995"/>
    </source>
</evidence>
<dbReference type="EMBL" id="JYDT01000012">
    <property type="protein sequence ID" value="KRY91668.1"/>
    <property type="molecule type" value="Genomic_DNA"/>
</dbReference>
<organism evidence="1 2">
    <name type="scientific">Trichinella pseudospiralis</name>
    <name type="common">Parasitic roundworm</name>
    <dbReference type="NCBI Taxonomy" id="6337"/>
    <lineage>
        <taxon>Eukaryota</taxon>
        <taxon>Metazoa</taxon>
        <taxon>Ecdysozoa</taxon>
        <taxon>Nematoda</taxon>
        <taxon>Enoplea</taxon>
        <taxon>Dorylaimia</taxon>
        <taxon>Trichinellida</taxon>
        <taxon>Trichinellidae</taxon>
        <taxon>Trichinella</taxon>
    </lineage>
</organism>
<dbReference type="Proteomes" id="UP000054995">
    <property type="component" value="Unassembled WGS sequence"/>
</dbReference>
<sequence length="75" mass="9001">MYEAKAKSFQPHFSYSSIGGIKLNNNAWHVEILKLHFFHKNALQKTYFTIVNRTLHYIVLHFYFNKKNFHLTSIN</sequence>
<evidence type="ECO:0000313" key="1">
    <source>
        <dbReference type="EMBL" id="KRY91668.1"/>
    </source>
</evidence>
<reference evidence="1 2" key="1">
    <citation type="submission" date="2015-01" db="EMBL/GenBank/DDBJ databases">
        <title>Evolution of Trichinella species and genotypes.</title>
        <authorList>
            <person name="Korhonen P.K."/>
            <person name="Edoardo P."/>
            <person name="Giuseppe L.R."/>
            <person name="Gasser R.B."/>
        </authorList>
    </citation>
    <scope>NUCLEOTIDE SEQUENCE [LARGE SCALE GENOMIC DNA]</scope>
    <source>
        <strain evidence="1">ISS470</strain>
    </source>
</reference>
<protein>
    <submittedName>
        <fullName evidence="1">Uncharacterized protein</fullName>
    </submittedName>
</protein>
<proteinExistence type="predicted"/>
<gene>
    <name evidence="1" type="ORF">T4D_11910</name>
</gene>
<dbReference type="AlphaFoldDB" id="A0A0V1G019"/>
<comment type="caution">
    <text evidence="1">The sequence shown here is derived from an EMBL/GenBank/DDBJ whole genome shotgun (WGS) entry which is preliminary data.</text>
</comment>
<accession>A0A0V1G019</accession>
<name>A0A0V1G019_TRIPS</name>